<sequence>MENQNKEKQQNTEKEIEKEGYTKDEIPFADGKDTKLDKAIDDTSKTNNKKEDK</sequence>
<dbReference type="RefSeq" id="WP_344767405.1">
    <property type="nucleotide sequence ID" value="NZ_BAABAK010000011.1"/>
</dbReference>
<accession>A0ABP7PTL3</accession>
<protein>
    <submittedName>
        <fullName evidence="2">Uncharacterized protein</fullName>
    </submittedName>
</protein>
<reference evidence="3" key="1">
    <citation type="journal article" date="2019" name="Int. J. Syst. Evol. Microbiol.">
        <title>The Global Catalogue of Microorganisms (GCM) 10K type strain sequencing project: providing services to taxonomists for standard genome sequencing and annotation.</title>
        <authorList>
            <consortium name="The Broad Institute Genomics Platform"/>
            <consortium name="The Broad Institute Genome Sequencing Center for Infectious Disease"/>
            <person name="Wu L."/>
            <person name="Ma J."/>
        </authorList>
    </citation>
    <scope>NUCLEOTIDE SEQUENCE [LARGE SCALE GENOMIC DNA]</scope>
    <source>
        <strain evidence="3">JCM 17338</strain>
    </source>
</reference>
<name>A0ABP7PTL3_9SPHI</name>
<evidence type="ECO:0000313" key="2">
    <source>
        <dbReference type="EMBL" id="GAA3971103.1"/>
    </source>
</evidence>
<evidence type="ECO:0000256" key="1">
    <source>
        <dbReference type="SAM" id="MobiDB-lite"/>
    </source>
</evidence>
<keyword evidence="3" id="KW-1185">Reference proteome</keyword>
<comment type="caution">
    <text evidence="2">The sequence shown here is derived from an EMBL/GenBank/DDBJ whole genome shotgun (WGS) entry which is preliminary data.</text>
</comment>
<organism evidence="2 3">
    <name type="scientific">Pedobacter ginsengiterrae</name>
    <dbReference type="NCBI Taxonomy" id="871696"/>
    <lineage>
        <taxon>Bacteria</taxon>
        <taxon>Pseudomonadati</taxon>
        <taxon>Bacteroidota</taxon>
        <taxon>Sphingobacteriia</taxon>
        <taxon>Sphingobacteriales</taxon>
        <taxon>Sphingobacteriaceae</taxon>
        <taxon>Pedobacter</taxon>
    </lineage>
</organism>
<gene>
    <name evidence="2" type="ORF">GCM10022246_24500</name>
</gene>
<proteinExistence type="predicted"/>
<dbReference type="EMBL" id="BAABAK010000011">
    <property type="protein sequence ID" value="GAA3971103.1"/>
    <property type="molecule type" value="Genomic_DNA"/>
</dbReference>
<feature type="region of interest" description="Disordered" evidence="1">
    <location>
        <begin position="1"/>
        <end position="53"/>
    </location>
</feature>
<dbReference type="Proteomes" id="UP001501081">
    <property type="component" value="Unassembled WGS sequence"/>
</dbReference>
<evidence type="ECO:0000313" key="3">
    <source>
        <dbReference type="Proteomes" id="UP001501081"/>
    </source>
</evidence>